<dbReference type="Pfam" id="PF00251">
    <property type="entry name" value="Glyco_hydro_32N"/>
    <property type="match status" value="1"/>
</dbReference>
<dbReference type="SMART" id="SM00640">
    <property type="entry name" value="Glyco_32"/>
    <property type="match status" value="1"/>
</dbReference>
<dbReference type="InterPro" id="IPR023296">
    <property type="entry name" value="Glyco_hydro_beta-prop_sf"/>
</dbReference>
<dbReference type="AlphaFoldDB" id="A0A934X6A9"/>
<dbReference type="GO" id="GO:0005975">
    <property type="term" value="P:carbohydrate metabolic process"/>
    <property type="evidence" value="ECO:0007669"/>
    <property type="project" value="InterPro"/>
</dbReference>
<name>A0A934X6A9_9MICO</name>
<feature type="domain" description="Glycosyl hydrolase family 32 N-terminal" evidence="6">
    <location>
        <begin position="21"/>
        <end position="339"/>
    </location>
</feature>
<dbReference type="PANTHER" id="PTHR43101:SF1">
    <property type="entry name" value="BETA-FRUCTOSIDASE"/>
    <property type="match status" value="1"/>
</dbReference>
<dbReference type="SUPFAM" id="SSF75005">
    <property type="entry name" value="Arabinanase/levansucrase/invertase"/>
    <property type="match status" value="1"/>
</dbReference>
<evidence type="ECO:0000256" key="5">
    <source>
        <dbReference type="RuleBase" id="RU362110"/>
    </source>
</evidence>
<dbReference type="Proteomes" id="UP000718281">
    <property type="component" value="Unassembled WGS sequence"/>
</dbReference>
<dbReference type="GO" id="GO:0004564">
    <property type="term" value="F:beta-fructofuranosidase activity"/>
    <property type="evidence" value="ECO:0007669"/>
    <property type="project" value="UniProtKB-EC"/>
</dbReference>
<evidence type="ECO:0000313" key="9">
    <source>
        <dbReference type="Proteomes" id="UP000718281"/>
    </source>
</evidence>
<proteinExistence type="inferred from homology"/>
<evidence type="ECO:0000256" key="3">
    <source>
        <dbReference type="ARBA" id="ARBA00022801"/>
    </source>
</evidence>
<dbReference type="PANTHER" id="PTHR43101">
    <property type="entry name" value="BETA-FRUCTOSIDASE"/>
    <property type="match status" value="1"/>
</dbReference>
<dbReference type="Gene3D" id="2.60.120.560">
    <property type="entry name" value="Exo-inulinase, domain 1"/>
    <property type="match status" value="1"/>
</dbReference>
<evidence type="ECO:0000259" key="7">
    <source>
        <dbReference type="Pfam" id="PF08244"/>
    </source>
</evidence>
<dbReference type="Pfam" id="PF08244">
    <property type="entry name" value="Glyco_hydro_32C"/>
    <property type="match status" value="1"/>
</dbReference>
<organism evidence="8 9">
    <name type="scientific">Candidatus Phosphoribacter hodrii</name>
    <dbReference type="NCBI Taxonomy" id="2953743"/>
    <lineage>
        <taxon>Bacteria</taxon>
        <taxon>Bacillati</taxon>
        <taxon>Actinomycetota</taxon>
        <taxon>Actinomycetes</taxon>
        <taxon>Micrococcales</taxon>
        <taxon>Dermatophilaceae</taxon>
        <taxon>Candidatus Phosphoribacter</taxon>
    </lineage>
</organism>
<sequence length="506" mass="55342">MSTSDPAPLSFDGDSDRPGWHFRPPSGWMNEPHGVLHHRARHHIFYQRNSKGPYWADISWGHAVSDNLIDWTDLGSALSPGDIPYSPDGVWSGSSAIDENDHPVLFFTAGDGGDHPNQRVAVARAIDPEDPKLSQWMAGPSPVVTFQDAAHVLSGQGVELVPGEFRDPFAWHENGLWHVIVGAGIRDAGGTALLFTAPLVDGPWTFRRPLLTGDYARRPDTGVMWELPSLVPLGAGPDGRPRHIFLATPWWPGDCEHSLQYQWYWIGVWDPATLTFTPEHDEPRTLDVGGYLTGGTPSRTPDGRILVWSITQDLLDSAEHRRRGWAGSAGVPLHLSLGPDNALRIAPAAEVKALRQEPLRIDNSVSSTRFDHGPMWDLELDLDLPVGSECSISLRQPAGGRPATMLKVVRSGKETVRVEVAGPVARGIRRATADHPAGSPLPVRVLADHSMVEAFVGEALSITTRAWTTLSEVCRIDVDAGAAILHGQVWPMRRARMTGNPREPQP</sequence>
<evidence type="ECO:0000256" key="2">
    <source>
        <dbReference type="ARBA" id="ARBA00012758"/>
    </source>
</evidence>
<feature type="domain" description="Glycosyl hydrolase family 32 C-terminal" evidence="7">
    <location>
        <begin position="371"/>
        <end position="471"/>
    </location>
</feature>
<comment type="caution">
    <text evidence="8">The sequence shown here is derived from an EMBL/GenBank/DDBJ whole genome shotgun (WGS) entry which is preliminary data.</text>
</comment>
<dbReference type="CDD" id="cd08996">
    <property type="entry name" value="GH32_FFase"/>
    <property type="match status" value="1"/>
</dbReference>
<comment type="similarity">
    <text evidence="1 5">Belongs to the glycosyl hydrolase 32 family.</text>
</comment>
<evidence type="ECO:0000256" key="1">
    <source>
        <dbReference type="ARBA" id="ARBA00009902"/>
    </source>
</evidence>
<evidence type="ECO:0000256" key="4">
    <source>
        <dbReference type="ARBA" id="ARBA00023295"/>
    </source>
</evidence>
<dbReference type="Gene3D" id="2.115.10.20">
    <property type="entry name" value="Glycosyl hydrolase domain, family 43"/>
    <property type="match status" value="1"/>
</dbReference>
<dbReference type="InterPro" id="IPR013148">
    <property type="entry name" value="Glyco_hydro_32_N"/>
</dbReference>
<protein>
    <recommendedName>
        <fullName evidence="2">beta-fructofuranosidase</fullName>
        <ecNumber evidence="2">3.2.1.26</ecNumber>
    </recommendedName>
</protein>
<dbReference type="InterPro" id="IPR001362">
    <property type="entry name" value="Glyco_hydro_32"/>
</dbReference>
<dbReference type="InterPro" id="IPR051214">
    <property type="entry name" value="GH32_Enzymes"/>
</dbReference>
<accession>A0A934X6A9</accession>
<dbReference type="EMBL" id="JADIXZ010000004">
    <property type="protein sequence ID" value="MBK6301028.1"/>
    <property type="molecule type" value="Genomic_DNA"/>
</dbReference>
<gene>
    <name evidence="8" type="ORF">IPF40_08240</name>
</gene>
<keyword evidence="3 5" id="KW-0378">Hydrolase</keyword>
<evidence type="ECO:0000259" key="6">
    <source>
        <dbReference type="Pfam" id="PF00251"/>
    </source>
</evidence>
<keyword evidence="4 5" id="KW-0326">Glycosidase</keyword>
<reference evidence="8 9" key="1">
    <citation type="submission" date="2020-10" db="EMBL/GenBank/DDBJ databases">
        <title>Connecting structure to function with the recovery of over 1000 high-quality activated sludge metagenome-assembled genomes encoding full-length rRNA genes using long-read sequencing.</title>
        <authorList>
            <person name="Singleton C.M."/>
            <person name="Petriglieri F."/>
            <person name="Kristensen J.M."/>
            <person name="Kirkegaard R.H."/>
            <person name="Michaelsen T.Y."/>
            <person name="Andersen M.H."/>
            <person name="Karst S.M."/>
            <person name="Dueholm M.S."/>
            <person name="Nielsen P.H."/>
            <person name="Albertsen M."/>
        </authorList>
    </citation>
    <scope>NUCLEOTIDE SEQUENCE [LARGE SCALE GENOMIC DNA]</scope>
    <source>
        <strain evidence="8">AalE_18-Q3-R2-46_BAT3C.188</strain>
    </source>
</reference>
<dbReference type="InterPro" id="IPR013189">
    <property type="entry name" value="Glyco_hydro_32_C"/>
</dbReference>
<dbReference type="SUPFAM" id="SSF49899">
    <property type="entry name" value="Concanavalin A-like lectins/glucanases"/>
    <property type="match status" value="1"/>
</dbReference>
<evidence type="ECO:0000313" key="8">
    <source>
        <dbReference type="EMBL" id="MBK6301028.1"/>
    </source>
</evidence>
<dbReference type="InterPro" id="IPR013320">
    <property type="entry name" value="ConA-like_dom_sf"/>
</dbReference>
<dbReference type="EC" id="3.2.1.26" evidence="2"/>